<accession>A0ABZ0Y2X0</accession>
<dbReference type="InterPro" id="IPR009267">
    <property type="entry name" value="NTP_transf_6"/>
</dbReference>
<dbReference type="Proteomes" id="UP001326110">
    <property type="component" value="Chromosome"/>
</dbReference>
<protein>
    <submittedName>
        <fullName evidence="1">Nucleotidyltransferase family protein</fullName>
    </submittedName>
</protein>
<evidence type="ECO:0000313" key="2">
    <source>
        <dbReference type="Proteomes" id="UP001326110"/>
    </source>
</evidence>
<name>A0ABZ0Y2X0_9BURK</name>
<evidence type="ECO:0000313" key="1">
    <source>
        <dbReference type="EMBL" id="WQH06376.1"/>
    </source>
</evidence>
<gene>
    <name evidence="1" type="ORF">SR858_08650</name>
</gene>
<proteinExistence type="predicted"/>
<keyword evidence="2" id="KW-1185">Reference proteome</keyword>
<dbReference type="Pfam" id="PF06042">
    <property type="entry name" value="NTP_transf_6"/>
    <property type="match status" value="1"/>
</dbReference>
<sequence>MTLPAEEHSEKLKAIARGSAWFMHALRAARSLGLPSWCIGAGAVRNLVWDHLHGYATPSDLADIDLAYFDEQELPEEETRHQEIIAHACPNLPWEVTNQAHVHLWFEKYFGYPATPLHSLAEAVATWPEFATSVGIGLDENDALHIIAPWGLGDLFEMRVRRNPARVSEETFLNRTRSKRYMERWPKVRVL</sequence>
<reference evidence="1 2" key="1">
    <citation type="submission" date="2023-11" db="EMBL/GenBank/DDBJ databases">
        <title>MicrobeMod: A computational toolkit for identifying prokaryotic methylation and restriction-modification with nanopore sequencing.</title>
        <authorList>
            <person name="Crits-Christoph A."/>
            <person name="Kang S.C."/>
            <person name="Lee H."/>
            <person name="Ostrov N."/>
        </authorList>
    </citation>
    <scope>NUCLEOTIDE SEQUENCE [LARGE SCALE GENOMIC DNA]</scope>
    <source>
        <strain evidence="1 2">ATCC 25935</strain>
    </source>
</reference>
<organism evidence="1 2">
    <name type="scientific">Duganella zoogloeoides</name>
    <dbReference type="NCBI Taxonomy" id="75659"/>
    <lineage>
        <taxon>Bacteria</taxon>
        <taxon>Pseudomonadati</taxon>
        <taxon>Pseudomonadota</taxon>
        <taxon>Betaproteobacteria</taxon>
        <taxon>Burkholderiales</taxon>
        <taxon>Oxalobacteraceae</taxon>
        <taxon>Telluria group</taxon>
        <taxon>Duganella</taxon>
    </lineage>
</organism>
<dbReference type="PANTHER" id="PTHR39166">
    <property type="entry name" value="BLL1166 PROTEIN"/>
    <property type="match status" value="1"/>
</dbReference>
<dbReference type="EMBL" id="CP140152">
    <property type="protein sequence ID" value="WQH06376.1"/>
    <property type="molecule type" value="Genomic_DNA"/>
</dbReference>
<dbReference type="PANTHER" id="PTHR39166:SF1">
    <property type="entry name" value="BLL1166 PROTEIN"/>
    <property type="match status" value="1"/>
</dbReference>